<evidence type="ECO:0000313" key="4">
    <source>
        <dbReference type="Proteomes" id="UP001172778"/>
    </source>
</evidence>
<feature type="signal peptide" evidence="2">
    <location>
        <begin position="1"/>
        <end position="20"/>
    </location>
</feature>
<feature type="compositionally biased region" description="Pro residues" evidence="1">
    <location>
        <begin position="201"/>
        <end position="210"/>
    </location>
</feature>
<organism evidence="3 4">
    <name type="scientific">Parachitinimonas caeni</name>
    <dbReference type="NCBI Taxonomy" id="3031301"/>
    <lineage>
        <taxon>Bacteria</taxon>
        <taxon>Pseudomonadati</taxon>
        <taxon>Pseudomonadota</taxon>
        <taxon>Betaproteobacteria</taxon>
        <taxon>Neisseriales</taxon>
        <taxon>Chitinibacteraceae</taxon>
        <taxon>Parachitinimonas</taxon>
    </lineage>
</organism>
<keyword evidence="2" id="KW-0732">Signal</keyword>
<feature type="region of interest" description="Disordered" evidence="1">
    <location>
        <begin position="55"/>
        <end position="75"/>
    </location>
</feature>
<evidence type="ECO:0000313" key="3">
    <source>
        <dbReference type="EMBL" id="MDK2122878.1"/>
    </source>
</evidence>
<proteinExistence type="predicted"/>
<dbReference type="RefSeq" id="WP_284099165.1">
    <property type="nucleotide sequence ID" value="NZ_JARRAF010000002.1"/>
</dbReference>
<feature type="chain" id="PRO_5047099069" evidence="2">
    <location>
        <begin position="21"/>
        <end position="259"/>
    </location>
</feature>
<feature type="compositionally biased region" description="Low complexity" evidence="1">
    <location>
        <begin position="188"/>
        <end position="200"/>
    </location>
</feature>
<name>A0ABT7DS34_9NEIS</name>
<sequence length="259" mass="26674">MSKSCVAVLTLLGAVSSAQAGELAAAKAKEPAAAVPQANPNLIYQKNVFDAQRRAWELPPPPPPPQPPPPPALTDKDVKVQGVLINGSARKAIVEVAAGAMRLLPPPMPGKPLRPYKVLAEGEYLGEYKLVEIGAKELVFENGGVRAPLPFTIAKNRAVSGVAIPPPAQVAIVMPAAMPTLMDGSGGDMSSSMPTPFTPEMMPPPPPPVSTPEASASAVPPDSSAGSSPPQRGMTLIEAIEAARRNGVANSGPNPFANK</sequence>
<protein>
    <submittedName>
        <fullName evidence="3">Uncharacterized protein</fullName>
    </submittedName>
</protein>
<evidence type="ECO:0000256" key="2">
    <source>
        <dbReference type="SAM" id="SignalP"/>
    </source>
</evidence>
<gene>
    <name evidence="3" type="ORF">PZA18_02305</name>
</gene>
<feature type="compositionally biased region" description="Pro residues" evidence="1">
    <location>
        <begin position="58"/>
        <end position="72"/>
    </location>
</feature>
<dbReference type="EMBL" id="JARRAF010000002">
    <property type="protein sequence ID" value="MDK2122878.1"/>
    <property type="molecule type" value="Genomic_DNA"/>
</dbReference>
<reference evidence="3" key="1">
    <citation type="submission" date="2023-03" db="EMBL/GenBank/DDBJ databases">
        <title>Chitinimonas shenzhenensis gen. nov., sp. nov., a novel member of family Burkholderiaceae isolated from activated sludge collected in Shen Zhen, China.</title>
        <authorList>
            <person name="Wang X."/>
        </authorList>
    </citation>
    <scope>NUCLEOTIDE SEQUENCE</scope>
    <source>
        <strain evidence="3">DQS-5</strain>
    </source>
</reference>
<dbReference type="Proteomes" id="UP001172778">
    <property type="component" value="Unassembled WGS sequence"/>
</dbReference>
<evidence type="ECO:0000256" key="1">
    <source>
        <dbReference type="SAM" id="MobiDB-lite"/>
    </source>
</evidence>
<accession>A0ABT7DS34</accession>
<keyword evidence="4" id="KW-1185">Reference proteome</keyword>
<feature type="region of interest" description="Disordered" evidence="1">
    <location>
        <begin position="183"/>
        <end position="259"/>
    </location>
</feature>
<feature type="compositionally biased region" description="Low complexity" evidence="1">
    <location>
        <begin position="211"/>
        <end position="230"/>
    </location>
</feature>
<comment type="caution">
    <text evidence="3">The sequence shown here is derived from an EMBL/GenBank/DDBJ whole genome shotgun (WGS) entry which is preliminary data.</text>
</comment>